<keyword evidence="5" id="KW-0444">Lipid biosynthesis</keyword>
<reference evidence="7" key="1">
    <citation type="submission" date="2020-05" db="UniProtKB">
        <authorList>
            <consortium name="EnsemblMetazoa"/>
        </authorList>
    </citation>
    <scope>IDENTIFICATION</scope>
    <source>
        <strain evidence="7">JHB</strain>
    </source>
</reference>
<evidence type="ECO:0000256" key="4">
    <source>
        <dbReference type="ARBA" id="ARBA00023315"/>
    </source>
</evidence>
<accession>A0A1S4JCG3</accession>
<dbReference type="VEuPathDB" id="VectorBase:CQUJHB002900"/>
<keyword evidence="3 5" id="KW-0808">Transferase</keyword>
<dbReference type="EC" id="2.3.1.51" evidence="5"/>
<dbReference type="GO" id="GO:0016020">
    <property type="term" value="C:membrane"/>
    <property type="evidence" value="ECO:0007669"/>
    <property type="project" value="InterPro"/>
</dbReference>
<keyword evidence="5" id="KW-1208">Phospholipid metabolism</keyword>
<protein>
    <recommendedName>
        <fullName evidence="5">1-acyl-sn-glycerol-3-phosphate acyltransferase</fullName>
        <ecNumber evidence="5">2.3.1.51</ecNumber>
    </recommendedName>
</protein>
<evidence type="ECO:0000256" key="2">
    <source>
        <dbReference type="ARBA" id="ARBA00008655"/>
    </source>
</evidence>
<comment type="catalytic activity">
    <reaction evidence="5">
        <text>a 1-acyl-sn-glycero-3-phosphate + an acyl-CoA = a 1,2-diacyl-sn-glycero-3-phosphate + CoA</text>
        <dbReference type="Rhea" id="RHEA:19709"/>
        <dbReference type="ChEBI" id="CHEBI:57287"/>
        <dbReference type="ChEBI" id="CHEBI:57970"/>
        <dbReference type="ChEBI" id="CHEBI:58342"/>
        <dbReference type="ChEBI" id="CHEBI:58608"/>
        <dbReference type="EC" id="2.3.1.51"/>
    </reaction>
</comment>
<evidence type="ECO:0000256" key="3">
    <source>
        <dbReference type="ARBA" id="ARBA00022679"/>
    </source>
</evidence>
<dbReference type="VEuPathDB" id="VectorBase:CPIJ004143"/>
<dbReference type="CDD" id="cd07989">
    <property type="entry name" value="LPLAT_AGPAT-like"/>
    <property type="match status" value="1"/>
</dbReference>
<keyword evidence="5" id="KW-0594">Phospholipid biosynthesis</keyword>
<dbReference type="InterPro" id="IPR002123">
    <property type="entry name" value="Plipid/glycerol_acylTrfase"/>
</dbReference>
<dbReference type="InterPro" id="IPR004552">
    <property type="entry name" value="AGP_acyltrans"/>
</dbReference>
<comment type="pathway">
    <text evidence="1">Phospholipid metabolism; CDP-diacylglycerol biosynthesis; CDP-diacylglycerol from sn-glycerol 3-phosphate: step 2/3.</text>
</comment>
<dbReference type="OrthoDB" id="202234at2759"/>
<keyword evidence="4 5" id="KW-0012">Acyltransferase</keyword>
<organism evidence="7 8">
    <name type="scientific">Culex quinquefasciatus</name>
    <name type="common">Southern house mosquito</name>
    <name type="synonym">Culex pungens</name>
    <dbReference type="NCBI Taxonomy" id="7176"/>
    <lineage>
        <taxon>Eukaryota</taxon>
        <taxon>Metazoa</taxon>
        <taxon>Ecdysozoa</taxon>
        <taxon>Arthropoda</taxon>
        <taxon>Hexapoda</taxon>
        <taxon>Insecta</taxon>
        <taxon>Pterygota</taxon>
        <taxon>Neoptera</taxon>
        <taxon>Endopterygota</taxon>
        <taxon>Diptera</taxon>
        <taxon>Nematocera</taxon>
        <taxon>Culicoidea</taxon>
        <taxon>Culicidae</taxon>
        <taxon>Culicinae</taxon>
        <taxon>Culicini</taxon>
        <taxon>Culex</taxon>
        <taxon>Culex</taxon>
    </lineage>
</organism>
<evidence type="ECO:0000256" key="1">
    <source>
        <dbReference type="ARBA" id="ARBA00004728"/>
    </source>
</evidence>
<evidence type="ECO:0000313" key="7">
    <source>
        <dbReference type="EnsemblMetazoa" id="CPIJ004143-PA"/>
    </source>
</evidence>
<dbReference type="SUPFAM" id="SSF69593">
    <property type="entry name" value="Glycerol-3-phosphate (1)-acyltransferase"/>
    <property type="match status" value="1"/>
</dbReference>
<keyword evidence="5" id="KW-0443">Lipid metabolism</keyword>
<proteinExistence type="inferred from homology"/>
<evidence type="ECO:0000259" key="6">
    <source>
        <dbReference type="SMART" id="SM00563"/>
    </source>
</evidence>
<feature type="domain" description="Phospholipid/glycerol acyltransferase" evidence="6">
    <location>
        <begin position="110"/>
        <end position="227"/>
    </location>
</feature>
<dbReference type="PANTHER" id="PTHR10434:SF53">
    <property type="entry name" value="1-ACYL-SN-GLYCEROL-3-PHOSPHATE ACYLTRANSFERASE"/>
    <property type="match status" value="1"/>
</dbReference>
<dbReference type="PANTHER" id="PTHR10434">
    <property type="entry name" value="1-ACYL-SN-GLYCEROL-3-PHOSPHATE ACYLTRANSFERASE"/>
    <property type="match status" value="1"/>
</dbReference>
<dbReference type="GO" id="GO:0003841">
    <property type="term" value="F:1-acylglycerol-3-phosphate O-acyltransferase activity"/>
    <property type="evidence" value="ECO:0007669"/>
    <property type="project" value="UniProtKB-UniRule"/>
</dbReference>
<dbReference type="SMART" id="SM00563">
    <property type="entry name" value="PlsC"/>
    <property type="match status" value="1"/>
</dbReference>
<dbReference type="GO" id="GO:0005783">
    <property type="term" value="C:endoplasmic reticulum"/>
    <property type="evidence" value="ECO:0007669"/>
    <property type="project" value="TreeGrafter"/>
</dbReference>
<dbReference type="EnsemblMetazoa" id="CPIJ004143-RA">
    <property type="protein sequence ID" value="CPIJ004143-PA"/>
    <property type="gene ID" value="CPIJ004143"/>
</dbReference>
<comment type="domain">
    <text evidence="5">The HXXXXD motif is essential for acyltransferase activity and may constitute the binding site for the phosphate moiety of the glycerol-3-phosphate.</text>
</comment>
<sequence length="308" mass="34813">MSDCLLCSYVGLFFKYYLNIWLIALAIWVGLVVATKVGSDGSKFKYYAKFGMIYFTTQGLTTLWTPISLLSPLNIVHARIISTISSYATTLLPITWELRNARVLKEAKGAVVMANHQSSMDILGLMMLWDILKDVISIAKKELLYLIPFGPAGWLAGITYINRQNRTSAMRTLDKCKRNMVEKGHKMYLYPEGTRFPERGMLPFKKGGFHTAIQAGVPIIPVVFSHMYFIDAKKYMFKPGHVIMSVLEPIPTKGVTADGLDALIERTRSAMLAEYEKISAEMDDNLSNSQWVSQNRPRFTILDNKKSD</sequence>
<keyword evidence="8" id="KW-1185">Reference proteome</keyword>
<dbReference type="GO" id="GO:0006654">
    <property type="term" value="P:phosphatidic acid biosynthetic process"/>
    <property type="evidence" value="ECO:0007669"/>
    <property type="project" value="TreeGrafter"/>
</dbReference>
<name>A0A1S4JCG3_CULQU</name>
<comment type="similarity">
    <text evidence="2 5">Belongs to the 1-acyl-sn-glycerol-3-phosphate acyltransferase family.</text>
</comment>
<dbReference type="NCBIfam" id="TIGR00530">
    <property type="entry name" value="AGP_acyltrn"/>
    <property type="match status" value="1"/>
</dbReference>
<evidence type="ECO:0000256" key="5">
    <source>
        <dbReference type="RuleBase" id="RU361267"/>
    </source>
</evidence>
<evidence type="ECO:0000313" key="8">
    <source>
        <dbReference type="Proteomes" id="UP000002320"/>
    </source>
</evidence>
<dbReference type="Proteomes" id="UP000002320">
    <property type="component" value="Unassembled WGS sequence"/>
</dbReference>
<dbReference type="Pfam" id="PF01553">
    <property type="entry name" value="Acyltransferase"/>
    <property type="match status" value="1"/>
</dbReference>
<dbReference type="InParanoid" id="A0A1S4JCG3"/>
<dbReference type="AlphaFoldDB" id="A0A1S4JCG3"/>